<dbReference type="HAMAP" id="MF_01690">
    <property type="entry name" value="DapE"/>
    <property type="match status" value="1"/>
</dbReference>
<keyword evidence="11 15" id="KW-0457">Lysine biosynthesis</keyword>
<reference evidence="17 18" key="1">
    <citation type="submission" date="2018-05" db="EMBL/GenBank/DDBJ databases">
        <title>Genome sequencing, assembly and analysis of the novel insecticidal bacterium, Chromobacterium phragmitis.</title>
        <authorList>
            <person name="Sparks M.E."/>
            <person name="Blackburn M.B."/>
            <person name="Gundersen-Rindal D.E."/>
        </authorList>
    </citation>
    <scope>NUCLEOTIDE SEQUENCE [LARGE SCALE GENOMIC DNA]</scope>
    <source>
        <strain evidence="17">IIBBL 274-1</strain>
    </source>
</reference>
<evidence type="ECO:0000256" key="9">
    <source>
        <dbReference type="ARBA" id="ARBA00022833"/>
    </source>
</evidence>
<accession>A0A344UMF5</accession>
<evidence type="ECO:0000256" key="5">
    <source>
        <dbReference type="ARBA" id="ARBA00022391"/>
    </source>
</evidence>
<dbReference type="EMBL" id="CP029554">
    <property type="protein sequence ID" value="AXE36453.1"/>
    <property type="molecule type" value="Genomic_DNA"/>
</dbReference>
<evidence type="ECO:0000256" key="11">
    <source>
        <dbReference type="ARBA" id="ARBA00023154"/>
    </source>
</evidence>
<name>A0A344UMF5_9NEIS</name>
<keyword evidence="8 15" id="KW-0378">Hydrolase</keyword>
<dbReference type="OrthoDB" id="9809784at2"/>
<evidence type="ECO:0000256" key="4">
    <source>
        <dbReference type="ARBA" id="ARBA00011921"/>
    </source>
</evidence>
<keyword evidence="12 15" id="KW-0170">Cobalt</keyword>
<comment type="subunit">
    <text evidence="3 15">Homodimer.</text>
</comment>
<comment type="similarity">
    <text evidence="2 15">Belongs to the peptidase M20A family. DapE subfamily.</text>
</comment>
<dbReference type="InterPro" id="IPR036264">
    <property type="entry name" value="Bact_exopeptidase_dim_dom"/>
</dbReference>
<evidence type="ECO:0000256" key="3">
    <source>
        <dbReference type="ARBA" id="ARBA00011738"/>
    </source>
</evidence>
<dbReference type="AlphaFoldDB" id="A0A344UMF5"/>
<dbReference type="FunFam" id="3.30.70.360:FF:000011">
    <property type="entry name" value="Succinyl-diaminopimelate desuccinylase"/>
    <property type="match status" value="1"/>
</dbReference>
<gene>
    <name evidence="15" type="primary">dapE</name>
    <name evidence="17" type="ORF">DK843_20430</name>
</gene>
<evidence type="ECO:0000256" key="7">
    <source>
        <dbReference type="ARBA" id="ARBA00022723"/>
    </source>
</evidence>
<dbReference type="FunFam" id="3.40.630.10:FF:000005">
    <property type="entry name" value="Succinyl-diaminopimelate desuccinylase"/>
    <property type="match status" value="1"/>
</dbReference>
<dbReference type="GO" id="GO:0009014">
    <property type="term" value="F:succinyl-diaminopimelate desuccinylase activity"/>
    <property type="evidence" value="ECO:0007669"/>
    <property type="project" value="UniProtKB-UniRule"/>
</dbReference>
<dbReference type="PANTHER" id="PTHR43808:SF31">
    <property type="entry name" value="N-ACETYL-L-CITRULLINE DEACETYLASE"/>
    <property type="match status" value="1"/>
</dbReference>
<evidence type="ECO:0000313" key="18">
    <source>
        <dbReference type="Proteomes" id="UP000252038"/>
    </source>
</evidence>
<evidence type="ECO:0000256" key="8">
    <source>
        <dbReference type="ARBA" id="ARBA00022801"/>
    </source>
</evidence>
<evidence type="ECO:0000256" key="2">
    <source>
        <dbReference type="ARBA" id="ARBA00006746"/>
    </source>
</evidence>
<dbReference type="InterPro" id="IPR050072">
    <property type="entry name" value="Peptidase_M20A"/>
</dbReference>
<dbReference type="Pfam" id="PF07687">
    <property type="entry name" value="M20_dimer"/>
    <property type="match status" value="1"/>
</dbReference>
<keyword evidence="7 15" id="KW-0479">Metal-binding</keyword>
<organism evidence="17 18">
    <name type="scientific">Chromobacterium phragmitis</name>
    <dbReference type="NCBI Taxonomy" id="2202141"/>
    <lineage>
        <taxon>Bacteria</taxon>
        <taxon>Pseudomonadati</taxon>
        <taxon>Pseudomonadota</taxon>
        <taxon>Betaproteobacteria</taxon>
        <taxon>Neisseriales</taxon>
        <taxon>Chromobacteriaceae</taxon>
        <taxon>Chromobacterium</taxon>
    </lineage>
</organism>
<dbReference type="InterPro" id="IPR011650">
    <property type="entry name" value="Peptidase_M20_dimer"/>
</dbReference>
<dbReference type="SUPFAM" id="SSF55031">
    <property type="entry name" value="Bacterial exopeptidase dimerisation domain"/>
    <property type="match status" value="1"/>
</dbReference>
<feature type="binding site" evidence="15">
    <location>
        <position position="348"/>
    </location>
    <ligand>
        <name>Zn(2+)</name>
        <dbReference type="ChEBI" id="CHEBI:29105"/>
        <label>2</label>
    </ligand>
</feature>
<dbReference type="PANTHER" id="PTHR43808">
    <property type="entry name" value="ACETYLORNITHINE DEACETYLASE"/>
    <property type="match status" value="1"/>
</dbReference>
<dbReference type="GO" id="GO:0019877">
    <property type="term" value="P:diaminopimelate biosynthetic process"/>
    <property type="evidence" value="ECO:0007669"/>
    <property type="project" value="UniProtKB-UniRule"/>
</dbReference>
<dbReference type="GO" id="GO:0008777">
    <property type="term" value="F:acetylornithine deacetylase activity"/>
    <property type="evidence" value="ECO:0007669"/>
    <property type="project" value="TreeGrafter"/>
</dbReference>
<evidence type="ECO:0000313" key="17">
    <source>
        <dbReference type="EMBL" id="AXE36453.1"/>
    </source>
</evidence>
<proteinExistence type="inferred from homology"/>
<dbReference type="GO" id="GO:0008270">
    <property type="term" value="F:zinc ion binding"/>
    <property type="evidence" value="ECO:0007669"/>
    <property type="project" value="UniProtKB-UniRule"/>
</dbReference>
<comment type="catalytic activity">
    <reaction evidence="14 15">
        <text>N-succinyl-(2S,6S)-2,6-diaminopimelate + H2O = (2S,6S)-2,6-diaminopimelate + succinate</text>
        <dbReference type="Rhea" id="RHEA:22608"/>
        <dbReference type="ChEBI" id="CHEBI:15377"/>
        <dbReference type="ChEBI" id="CHEBI:30031"/>
        <dbReference type="ChEBI" id="CHEBI:57609"/>
        <dbReference type="ChEBI" id="CHEBI:58087"/>
        <dbReference type="EC" id="3.5.1.18"/>
    </reaction>
</comment>
<dbReference type="Proteomes" id="UP000252038">
    <property type="component" value="Chromosome"/>
</dbReference>
<dbReference type="NCBIfam" id="TIGR01246">
    <property type="entry name" value="dapE_proteo"/>
    <property type="match status" value="1"/>
</dbReference>
<sequence>MSATLDLARELIRRDSVTPRDEGCQALMISRLEAMGFTVEKMRHGDVDNFWARRGGAGPVFCFAGHTDVVPTGPLDKWDSPPFEPTVRNGLLYGRGAADMKASLAAFVTACERFVAEHPDHQGSLALLITSDEEGVAVDGTVRVVDALEARGETIDYCVVGEPTSDQRLGDTVKNGRRGSLSGRLIVHGIQGHIAYPQLAKNPIHLLAPALAELAATRWDEGNAFFPPTSWQVSNIQAGTGATNIIPGHCELLFNFRFSPESSADSLKERVCQTLDKHGLSYELHWQLSGQPFITPPGALTEALSQAIAEVADAKAELSTTGGTSDGRFIKRIARELVEFGPVNATIHKLNECVEVADVEPLADIYRRTLELLLAKA</sequence>
<keyword evidence="9 15" id="KW-0862">Zinc</keyword>
<evidence type="ECO:0000259" key="16">
    <source>
        <dbReference type="Pfam" id="PF07687"/>
    </source>
</evidence>
<dbReference type="UniPathway" id="UPA00034">
    <property type="reaction ID" value="UER00021"/>
</dbReference>
<keyword evidence="10 15" id="KW-0220">Diaminopimelate biosynthesis</keyword>
<dbReference type="InterPro" id="IPR002933">
    <property type="entry name" value="Peptidase_M20"/>
</dbReference>
<dbReference type="GO" id="GO:0009089">
    <property type="term" value="P:lysine biosynthetic process via diaminopimelate"/>
    <property type="evidence" value="ECO:0007669"/>
    <property type="project" value="UniProtKB-UniRule"/>
</dbReference>
<feature type="domain" description="Peptidase M20 dimerisation" evidence="16">
    <location>
        <begin position="175"/>
        <end position="282"/>
    </location>
</feature>
<dbReference type="Pfam" id="PF01546">
    <property type="entry name" value="Peptidase_M20"/>
    <property type="match status" value="1"/>
</dbReference>
<comment type="pathway">
    <text evidence="1 15">Amino-acid biosynthesis; L-lysine biosynthesis via DAP pathway; LL-2,6-diaminopimelate from (S)-tetrahydrodipicolinate (succinylase route): step 3/3.</text>
</comment>
<dbReference type="NCBIfam" id="NF009557">
    <property type="entry name" value="PRK13009.1"/>
    <property type="match status" value="1"/>
</dbReference>
<dbReference type="RefSeq" id="WP_114062148.1">
    <property type="nucleotide sequence ID" value="NZ_CP029495.1"/>
</dbReference>
<keyword evidence="6 15" id="KW-0028">Amino-acid biosynthesis</keyword>
<dbReference type="KEGG" id="chrb:DK843_20430"/>
<dbReference type="InterPro" id="IPR005941">
    <property type="entry name" value="DapE_proteobac"/>
</dbReference>
<dbReference type="GO" id="GO:0006526">
    <property type="term" value="P:L-arginine biosynthetic process"/>
    <property type="evidence" value="ECO:0007669"/>
    <property type="project" value="TreeGrafter"/>
</dbReference>
<feature type="binding site" evidence="15">
    <location>
        <position position="99"/>
    </location>
    <ligand>
        <name>Zn(2+)</name>
        <dbReference type="ChEBI" id="CHEBI:29105"/>
        <label>2</label>
    </ligand>
</feature>
<comment type="function">
    <text evidence="15">Catalyzes the hydrolysis of N-succinyl-L,L-diaminopimelic acid (SDAP), forming succinate and LL-2,6-diaminopimelate (DAP), an intermediate involved in the bacterial biosynthesis of lysine and meso-diaminopimelic acid, an essential component of bacterial cell walls.</text>
</comment>
<feature type="binding site" evidence="15">
    <location>
        <position position="162"/>
    </location>
    <ligand>
        <name>Zn(2+)</name>
        <dbReference type="ChEBI" id="CHEBI:29105"/>
        <label>1</label>
    </ligand>
</feature>
<evidence type="ECO:0000256" key="14">
    <source>
        <dbReference type="ARBA" id="ARBA00051301"/>
    </source>
</evidence>
<evidence type="ECO:0000256" key="6">
    <source>
        <dbReference type="ARBA" id="ARBA00022605"/>
    </source>
</evidence>
<evidence type="ECO:0000256" key="10">
    <source>
        <dbReference type="ARBA" id="ARBA00022915"/>
    </source>
</evidence>
<dbReference type="KEGG" id="chri:DK842_14900"/>
<evidence type="ECO:0000256" key="15">
    <source>
        <dbReference type="HAMAP-Rule" id="MF_01690"/>
    </source>
</evidence>
<evidence type="ECO:0000256" key="1">
    <source>
        <dbReference type="ARBA" id="ARBA00005130"/>
    </source>
</evidence>
<feature type="binding site" evidence="15">
    <location>
        <position position="134"/>
    </location>
    <ligand>
        <name>Zn(2+)</name>
        <dbReference type="ChEBI" id="CHEBI:29105"/>
        <label>2</label>
    </ligand>
</feature>
<feature type="active site" description="Proton acceptor" evidence="15">
    <location>
        <position position="133"/>
    </location>
</feature>
<comment type="cofactor">
    <cofactor evidence="15">
        <name>Zn(2+)</name>
        <dbReference type="ChEBI" id="CHEBI:29105"/>
    </cofactor>
    <cofactor evidence="15">
        <name>Co(2+)</name>
        <dbReference type="ChEBI" id="CHEBI:48828"/>
    </cofactor>
    <text evidence="15">Binds 2 Zn(2+) or Co(2+) ions per subunit.</text>
</comment>
<evidence type="ECO:0000256" key="12">
    <source>
        <dbReference type="ARBA" id="ARBA00023285"/>
    </source>
</evidence>
<dbReference type="CDD" id="cd03891">
    <property type="entry name" value="M20_DapE_proteobac"/>
    <property type="match status" value="1"/>
</dbReference>
<feature type="binding site" evidence="15">
    <location>
        <position position="66"/>
    </location>
    <ligand>
        <name>Zn(2+)</name>
        <dbReference type="ChEBI" id="CHEBI:29105"/>
        <label>1</label>
    </ligand>
</feature>
<feature type="binding site" evidence="15">
    <location>
        <position position="99"/>
    </location>
    <ligand>
        <name>Zn(2+)</name>
        <dbReference type="ChEBI" id="CHEBI:29105"/>
        <label>1</label>
    </ligand>
</feature>
<dbReference type="SUPFAM" id="SSF53187">
    <property type="entry name" value="Zn-dependent exopeptidases"/>
    <property type="match status" value="1"/>
</dbReference>
<evidence type="ECO:0000256" key="13">
    <source>
        <dbReference type="ARBA" id="ARBA00031891"/>
    </source>
</evidence>
<dbReference type="EC" id="3.5.1.18" evidence="4 15"/>
<feature type="active site" evidence="15">
    <location>
        <position position="68"/>
    </location>
</feature>
<protein>
    <recommendedName>
        <fullName evidence="5 15">Succinyl-diaminopimelate desuccinylase</fullName>
        <shortName evidence="15">SDAP desuccinylase</shortName>
        <ecNumber evidence="4 15">3.5.1.18</ecNumber>
    </recommendedName>
    <alternativeName>
        <fullName evidence="13 15">N-succinyl-LL-2,6-diaminoheptanedioate amidohydrolase</fullName>
    </alternativeName>
</protein>
<dbReference type="Gene3D" id="3.40.630.10">
    <property type="entry name" value="Zn peptidases"/>
    <property type="match status" value="2"/>
</dbReference>
<dbReference type="GO" id="GO:0050897">
    <property type="term" value="F:cobalt ion binding"/>
    <property type="evidence" value="ECO:0007669"/>
    <property type="project" value="UniProtKB-UniRule"/>
</dbReference>